<feature type="domain" description="ABC transmembrane type-1" evidence="10">
    <location>
        <begin position="33"/>
        <end position="314"/>
    </location>
</feature>
<dbReference type="CDD" id="cd07346">
    <property type="entry name" value="ABC_6TM_exporters"/>
    <property type="match status" value="1"/>
</dbReference>
<evidence type="ECO:0000256" key="2">
    <source>
        <dbReference type="ARBA" id="ARBA00022692"/>
    </source>
</evidence>
<dbReference type="Pfam" id="PF00005">
    <property type="entry name" value="ABC_tran"/>
    <property type="match status" value="1"/>
</dbReference>
<feature type="domain" description="ABC transporter" evidence="9">
    <location>
        <begin position="347"/>
        <end position="581"/>
    </location>
</feature>
<keyword evidence="12" id="KW-1185">Reference proteome</keyword>
<dbReference type="GO" id="GO:0016787">
    <property type="term" value="F:hydrolase activity"/>
    <property type="evidence" value="ECO:0007669"/>
    <property type="project" value="UniProtKB-KW"/>
</dbReference>
<reference evidence="11 12" key="1">
    <citation type="submission" date="2023-07" db="EMBL/GenBank/DDBJ databases">
        <title>Sorghum-associated microbial communities from plants grown in Nebraska, USA.</title>
        <authorList>
            <person name="Schachtman D."/>
        </authorList>
    </citation>
    <scope>NUCLEOTIDE SEQUENCE [LARGE SCALE GENOMIC DNA]</scope>
    <source>
        <strain evidence="11 12">CC482</strain>
    </source>
</reference>
<dbReference type="EC" id="3.6.3.-" evidence="11"/>
<evidence type="ECO:0000256" key="7">
    <source>
        <dbReference type="SAM" id="MobiDB-lite"/>
    </source>
</evidence>
<evidence type="ECO:0000256" key="6">
    <source>
        <dbReference type="ARBA" id="ARBA00023136"/>
    </source>
</evidence>
<dbReference type="Gene3D" id="3.40.50.300">
    <property type="entry name" value="P-loop containing nucleotide triphosphate hydrolases"/>
    <property type="match status" value="1"/>
</dbReference>
<keyword evidence="6 8" id="KW-0472">Membrane</keyword>
<evidence type="ECO:0000256" key="4">
    <source>
        <dbReference type="ARBA" id="ARBA00022840"/>
    </source>
</evidence>
<evidence type="ECO:0000256" key="5">
    <source>
        <dbReference type="ARBA" id="ARBA00022989"/>
    </source>
</evidence>
<dbReference type="InterPro" id="IPR039421">
    <property type="entry name" value="Type_1_exporter"/>
</dbReference>
<evidence type="ECO:0000259" key="10">
    <source>
        <dbReference type="PROSITE" id="PS50929"/>
    </source>
</evidence>
<dbReference type="SUPFAM" id="SSF90123">
    <property type="entry name" value="ABC transporter transmembrane region"/>
    <property type="match status" value="1"/>
</dbReference>
<dbReference type="InterPro" id="IPR027417">
    <property type="entry name" value="P-loop_NTPase"/>
</dbReference>
<proteinExistence type="predicted"/>
<sequence length="617" mass="68608">MTGFHRFLQLFGGVRSAFALLAPYLIRQRKTYAGLLLLVLADIALTLAFAWFLGQITDAAVQQHFDKLYGLIPVGIALSLLTIATDFVNIRLEFTASNGLKKALSERLLRHILLLPASRMNRLHSGEMMTHFNRDINSINGMIGRSLIQWVRLPLIFIAVFVYMLQIHWVMAVMGLLIIPFALLSGALLGYILRRRSRTIHDLYGGVNSFLSDMLQGLSVIRSFTAEAAWFRKYSDKYGELYLLQQQYMRLQGWIHAGGQAAGAFIFLVSLCLGAYFVSHHVITIGSLLSFVNLSGHLLYPLTGMAGLWIGIQESSTAVDRIAKVLSEPVEGPDLPEPMTVHGPQIIEFQNVSFRYEDQIPLIERFNLTVHAGQTVAVVGASGAGKSTLFHLLQGLYRPQSGSIMLDGIPIDELTSTQLRSALALVAQETFLFSGTIRDNLLLARPDATRREIEHAAKQAYIHDYILSLPDRYETEVGERGITLSGGQRQRMAIARAILRDAPILLLDEATSALDSETEFLVQRALDGLMEGRTTIIIAHRLSTVRHADLIVVLDRGAIVQTGRHEELAGRAGPYREMYRRQQDKKGEATDDLESAAGDLRHERSYSIRTGDSRAGT</sequence>
<dbReference type="GO" id="GO:0005524">
    <property type="term" value="F:ATP binding"/>
    <property type="evidence" value="ECO:0007669"/>
    <property type="project" value="UniProtKB-KW"/>
</dbReference>
<keyword evidence="11" id="KW-0378">Hydrolase</keyword>
<feature type="transmembrane region" description="Helical" evidence="8">
    <location>
        <begin position="147"/>
        <end position="165"/>
    </location>
</feature>
<dbReference type="InterPro" id="IPR036640">
    <property type="entry name" value="ABC1_TM_sf"/>
</dbReference>
<evidence type="ECO:0000259" key="9">
    <source>
        <dbReference type="PROSITE" id="PS50893"/>
    </source>
</evidence>
<evidence type="ECO:0000313" key="12">
    <source>
        <dbReference type="Proteomes" id="UP001229346"/>
    </source>
</evidence>
<organism evidence="11 12">
    <name type="scientific">Paenibacillus harenae</name>
    <dbReference type="NCBI Taxonomy" id="306543"/>
    <lineage>
        <taxon>Bacteria</taxon>
        <taxon>Bacillati</taxon>
        <taxon>Bacillota</taxon>
        <taxon>Bacilli</taxon>
        <taxon>Bacillales</taxon>
        <taxon>Paenibacillaceae</taxon>
        <taxon>Paenibacillus</taxon>
    </lineage>
</organism>
<dbReference type="InterPro" id="IPR003593">
    <property type="entry name" value="AAA+_ATPase"/>
</dbReference>
<dbReference type="PROSITE" id="PS50929">
    <property type="entry name" value="ABC_TM1F"/>
    <property type="match status" value="1"/>
</dbReference>
<evidence type="ECO:0000256" key="1">
    <source>
        <dbReference type="ARBA" id="ARBA00004651"/>
    </source>
</evidence>
<gene>
    <name evidence="11" type="ORF">J2T15_005024</name>
</gene>
<dbReference type="InterPro" id="IPR017871">
    <property type="entry name" value="ABC_transporter-like_CS"/>
</dbReference>
<dbReference type="EMBL" id="JAUSSU010000011">
    <property type="protein sequence ID" value="MDQ0115557.1"/>
    <property type="molecule type" value="Genomic_DNA"/>
</dbReference>
<comment type="subcellular location">
    <subcellularLocation>
        <location evidence="1">Cell membrane</location>
        <topology evidence="1">Multi-pass membrane protein</topology>
    </subcellularLocation>
</comment>
<evidence type="ECO:0000256" key="3">
    <source>
        <dbReference type="ARBA" id="ARBA00022741"/>
    </source>
</evidence>
<dbReference type="PROSITE" id="PS00211">
    <property type="entry name" value="ABC_TRANSPORTER_1"/>
    <property type="match status" value="1"/>
</dbReference>
<dbReference type="SUPFAM" id="SSF52540">
    <property type="entry name" value="P-loop containing nucleoside triphosphate hydrolases"/>
    <property type="match status" value="1"/>
</dbReference>
<evidence type="ECO:0000313" key="11">
    <source>
        <dbReference type="EMBL" id="MDQ0115557.1"/>
    </source>
</evidence>
<feature type="transmembrane region" description="Helical" evidence="8">
    <location>
        <begin position="254"/>
        <end position="276"/>
    </location>
</feature>
<keyword evidence="3" id="KW-0547">Nucleotide-binding</keyword>
<evidence type="ECO:0000256" key="8">
    <source>
        <dbReference type="SAM" id="Phobius"/>
    </source>
</evidence>
<feature type="transmembrane region" description="Helical" evidence="8">
    <location>
        <begin position="6"/>
        <end position="26"/>
    </location>
</feature>
<dbReference type="PANTHER" id="PTHR43394">
    <property type="entry name" value="ATP-DEPENDENT PERMEASE MDL1, MITOCHONDRIAL"/>
    <property type="match status" value="1"/>
</dbReference>
<dbReference type="Pfam" id="PF00664">
    <property type="entry name" value="ABC_membrane"/>
    <property type="match status" value="1"/>
</dbReference>
<dbReference type="PROSITE" id="PS50893">
    <property type="entry name" value="ABC_TRANSPORTER_2"/>
    <property type="match status" value="1"/>
</dbReference>
<comment type="caution">
    <text evidence="11">The sequence shown here is derived from an EMBL/GenBank/DDBJ whole genome shotgun (WGS) entry which is preliminary data.</text>
</comment>
<dbReference type="InterPro" id="IPR011527">
    <property type="entry name" value="ABC1_TM_dom"/>
</dbReference>
<keyword evidence="4 11" id="KW-0067">ATP-binding</keyword>
<dbReference type="RefSeq" id="WP_307207300.1">
    <property type="nucleotide sequence ID" value="NZ_JAUSSU010000011.1"/>
</dbReference>
<name>A0ABT9U8I7_PAEHA</name>
<protein>
    <submittedName>
        <fullName evidence="11">Subfamily B ATP-binding cassette protein MsbA</fullName>
        <ecNumber evidence="11">3.6.3.-</ecNumber>
    </submittedName>
</protein>
<dbReference type="PANTHER" id="PTHR43394:SF1">
    <property type="entry name" value="ATP-BINDING CASSETTE SUB-FAMILY B MEMBER 10, MITOCHONDRIAL"/>
    <property type="match status" value="1"/>
</dbReference>
<dbReference type="Proteomes" id="UP001229346">
    <property type="component" value="Unassembled WGS sequence"/>
</dbReference>
<keyword evidence="2 8" id="KW-0812">Transmembrane</keyword>
<dbReference type="InterPro" id="IPR003439">
    <property type="entry name" value="ABC_transporter-like_ATP-bd"/>
</dbReference>
<feature type="transmembrane region" description="Helical" evidence="8">
    <location>
        <begin position="171"/>
        <end position="193"/>
    </location>
</feature>
<feature type="region of interest" description="Disordered" evidence="7">
    <location>
        <begin position="580"/>
        <end position="617"/>
    </location>
</feature>
<accession>A0ABT9U8I7</accession>
<dbReference type="Gene3D" id="1.20.1560.10">
    <property type="entry name" value="ABC transporter type 1, transmembrane domain"/>
    <property type="match status" value="1"/>
</dbReference>
<feature type="transmembrane region" description="Helical" evidence="8">
    <location>
        <begin position="68"/>
        <end position="92"/>
    </location>
</feature>
<feature type="compositionally biased region" description="Basic and acidic residues" evidence="7">
    <location>
        <begin position="580"/>
        <end position="589"/>
    </location>
</feature>
<dbReference type="SMART" id="SM00382">
    <property type="entry name" value="AAA"/>
    <property type="match status" value="1"/>
</dbReference>
<keyword evidence="5 8" id="KW-1133">Transmembrane helix</keyword>
<feature type="transmembrane region" description="Helical" evidence="8">
    <location>
        <begin position="33"/>
        <end position="56"/>
    </location>
</feature>